<organism evidence="15 16">
    <name type="scientific">Phenylobacterium hankyongense</name>
    <dbReference type="NCBI Taxonomy" id="1813876"/>
    <lineage>
        <taxon>Bacteria</taxon>
        <taxon>Pseudomonadati</taxon>
        <taxon>Pseudomonadota</taxon>
        <taxon>Alphaproteobacteria</taxon>
        <taxon>Caulobacterales</taxon>
        <taxon>Caulobacteraceae</taxon>
        <taxon>Phenylobacterium</taxon>
    </lineage>
</organism>
<keyword evidence="6" id="KW-0028">Amino-acid biosynthesis</keyword>
<sequence>MELALTLVSPYAGTLSAAATAIVQALAGAGVAVKARDALGPAALDLTLDGDLVWVRKLADLHLAEHPVDACVQPAAGRRKRLMVADMDSTIINVECLDELADFAGVKAQVSAITERAMRGELEFEGALRERVGMLKALPLTALQSAYDERVRLNPGARTFARTMAANGARCVLVSGGFTFFTGRVAKAAGFHANRANTLIEADGALTGLVGEPILGREAKLAALREEAAALGLDLSETLAIGDGANDLAMIEAAGLGVAYRAKPIVAAQADAKVDYADLTALLYFQGYRADEFVTD</sequence>
<dbReference type="InterPro" id="IPR004469">
    <property type="entry name" value="PSP"/>
</dbReference>
<dbReference type="EC" id="3.1.3.3" evidence="4"/>
<comment type="similarity">
    <text evidence="3">Belongs to the HAD-like hydrolase superfamily. SerB family.</text>
</comment>
<dbReference type="Gene3D" id="3.40.50.1000">
    <property type="entry name" value="HAD superfamily/HAD-like"/>
    <property type="match status" value="1"/>
</dbReference>
<evidence type="ECO:0000256" key="7">
    <source>
        <dbReference type="ARBA" id="ARBA00022723"/>
    </source>
</evidence>
<dbReference type="EMBL" id="QFYP01000001">
    <property type="protein sequence ID" value="RAK58640.1"/>
    <property type="molecule type" value="Genomic_DNA"/>
</dbReference>
<dbReference type="SFLD" id="SFLDG01136">
    <property type="entry name" value="C1.6:_Phosphoserine_Phosphatas"/>
    <property type="match status" value="1"/>
</dbReference>
<comment type="pathway">
    <text evidence="2">Amino-acid biosynthesis; L-serine biosynthesis; L-serine from 3-phospho-D-glycerate: step 3/3.</text>
</comment>
<evidence type="ECO:0000256" key="4">
    <source>
        <dbReference type="ARBA" id="ARBA00012640"/>
    </source>
</evidence>
<dbReference type="InterPro" id="IPR023214">
    <property type="entry name" value="HAD_sf"/>
</dbReference>
<comment type="cofactor">
    <cofactor evidence="1">
        <name>Mg(2+)</name>
        <dbReference type="ChEBI" id="CHEBI:18420"/>
    </cofactor>
</comment>
<reference evidence="16" key="1">
    <citation type="submission" date="2018-05" db="EMBL/GenBank/DDBJ databases">
        <authorList>
            <person name="Li X."/>
        </authorList>
    </citation>
    <scope>NUCLEOTIDE SEQUENCE [LARGE SCALE GENOMIC DNA]</scope>
    <source>
        <strain evidence="16">HKS-05</strain>
    </source>
</reference>
<evidence type="ECO:0000256" key="12">
    <source>
        <dbReference type="ARBA" id="ARBA00048138"/>
    </source>
</evidence>
<keyword evidence="10" id="KW-0718">Serine biosynthesis</keyword>
<comment type="catalytic activity">
    <reaction evidence="13">
        <text>O-phospho-D-serine + H2O = D-serine + phosphate</text>
        <dbReference type="Rhea" id="RHEA:24873"/>
        <dbReference type="ChEBI" id="CHEBI:15377"/>
        <dbReference type="ChEBI" id="CHEBI:35247"/>
        <dbReference type="ChEBI" id="CHEBI:43474"/>
        <dbReference type="ChEBI" id="CHEBI:58680"/>
        <dbReference type="EC" id="3.1.3.3"/>
    </reaction>
</comment>
<gene>
    <name evidence="15" type="primary">serB</name>
    <name evidence="15" type="ORF">DJ021_01925</name>
</gene>
<comment type="caution">
    <text evidence="15">The sequence shown here is derived from an EMBL/GenBank/DDBJ whole genome shotgun (WGS) entry which is preliminary data.</text>
</comment>
<evidence type="ECO:0000256" key="6">
    <source>
        <dbReference type="ARBA" id="ARBA00022605"/>
    </source>
</evidence>
<evidence type="ECO:0000256" key="10">
    <source>
        <dbReference type="ARBA" id="ARBA00023299"/>
    </source>
</evidence>
<dbReference type="OrthoDB" id="9792539at2"/>
<comment type="catalytic activity">
    <reaction evidence="12">
        <text>O-phospho-L-serine + H2O = L-serine + phosphate</text>
        <dbReference type="Rhea" id="RHEA:21208"/>
        <dbReference type="ChEBI" id="CHEBI:15377"/>
        <dbReference type="ChEBI" id="CHEBI:33384"/>
        <dbReference type="ChEBI" id="CHEBI:43474"/>
        <dbReference type="ChEBI" id="CHEBI:57524"/>
        <dbReference type="EC" id="3.1.3.3"/>
    </reaction>
</comment>
<dbReference type="Pfam" id="PF12710">
    <property type="entry name" value="HAD"/>
    <property type="match status" value="1"/>
</dbReference>
<proteinExistence type="inferred from homology"/>
<evidence type="ECO:0000256" key="13">
    <source>
        <dbReference type="ARBA" id="ARBA00048523"/>
    </source>
</evidence>
<dbReference type="AlphaFoldDB" id="A0A328AUG1"/>
<dbReference type="GO" id="GO:0036424">
    <property type="term" value="F:L-phosphoserine phosphatase activity"/>
    <property type="evidence" value="ECO:0007669"/>
    <property type="project" value="InterPro"/>
</dbReference>
<feature type="active site" description="Nucleophile" evidence="14">
    <location>
        <position position="86"/>
    </location>
</feature>
<protein>
    <recommendedName>
        <fullName evidence="5">Phosphoserine phosphatase</fullName>
        <ecNumber evidence="4">3.1.3.3</ecNumber>
    </recommendedName>
    <alternativeName>
        <fullName evidence="11">O-phosphoserine phosphohydrolase</fullName>
    </alternativeName>
</protein>
<evidence type="ECO:0000256" key="1">
    <source>
        <dbReference type="ARBA" id="ARBA00001946"/>
    </source>
</evidence>
<accession>A0A328AUG1</accession>
<dbReference type="GO" id="GO:0005737">
    <property type="term" value="C:cytoplasm"/>
    <property type="evidence" value="ECO:0007669"/>
    <property type="project" value="TreeGrafter"/>
</dbReference>
<dbReference type="UniPathway" id="UPA00135">
    <property type="reaction ID" value="UER00198"/>
</dbReference>
<dbReference type="GO" id="GO:0006564">
    <property type="term" value="P:L-serine biosynthetic process"/>
    <property type="evidence" value="ECO:0007669"/>
    <property type="project" value="UniProtKB-KW"/>
</dbReference>
<dbReference type="RefSeq" id="WP_111455933.1">
    <property type="nucleotide sequence ID" value="NZ_QFYP01000001.1"/>
</dbReference>
<dbReference type="SUPFAM" id="SSF56784">
    <property type="entry name" value="HAD-like"/>
    <property type="match status" value="1"/>
</dbReference>
<dbReference type="InterPro" id="IPR050582">
    <property type="entry name" value="HAD-like_SerB"/>
</dbReference>
<dbReference type="InterPro" id="IPR036412">
    <property type="entry name" value="HAD-like_sf"/>
</dbReference>
<dbReference type="PANTHER" id="PTHR43344:SF2">
    <property type="entry name" value="PHOSPHOSERINE PHOSPHATASE"/>
    <property type="match status" value="1"/>
</dbReference>
<dbReference type="Proteomes" id="UP000249842">
    <property type="component" value="Unassembled WGS sequence"/>
</dbReference>
<keyword evidence="16" id="KW-1185">Reference proteome</keyword>
<evidence type="ECO:0000313" key="16">
    <source>
        <dbReference type="Proteomes" id="UP000249842"/>
    </source>
</evidence>
<dbReference type="GO" id="GO:0000287">
    <property type="term" value="F:magnesium ion binding"/>
    <property type="evidence" value="ECO:0007669"/>
    <property type="project" value="TreeGrafter"/>
</dbReference>
<keyword evidence="9" id="KW-0460">Magnesium</keyword>
<evidence type="ECO:0000256" key="11">
    <source>
        <dbReference type="ARBA" id="ARBA00031693"/>
    </source>
</evidence>
<name>A0A328AUG1_9CAUL</name>
<feature type="active site" description="Proton donor" evidence="14">
    <location>
        <position position="88"/>
    </location>
</feature>
<evidence type="ECO:0000256" key="14">
    <source>
        <dbReference type="PIRSR" id="PIRSR604469-1"/>
    </source>
</evidence>
<evidence type="ECO:0000256" key="3">
    <source>
        <dbReference type="ARBA" id="ARBA00009184"/>
    </source>
</evidence>
<evidence type="ECO:0000313" key="15">
    <source>
        <dbReference type="EMBL" id="RAK58640.1"/>
    </source>
</evidence>
<dbReference type="SFLD" id="SFLDF00029">
    <property type="entry name" value="phosphoserine_phosphatase"/>
    <property type="match status" value="1"/>
</dbReference>
<keyword evidence="7" id="KW-0479">Metal-binding</keyword>
<evidence type="ECO:0000256" key="5">
    <source>
        <dbReference type="ARBA" id="ARBA00015196"/>
    </source>
</evidence>
<evidence type="ECO:0000256" key="8">
    <source>
        <dbReference type="ARBA" id="ARBA00022801"/>
    </source>
</evidence>
<dbReference type="PANTHER" id="PTHR43344">
    <property type="entry name" value="PHOSPHOSERINE PHOSPHATASE"/>
    <property type="match status" value="1"/>
</dbReference>
<dbReference type="SFLD" id="SFLDS00003">
    <property type="entry name" value="Haloacid_Dehalogenase"/>
    <property type="match status" value="1"/>
</dbReference>
<dbReference type="NCBIfam" id="TIGR01488">
    <property type="entry name" value="HAD-SF-IB"/>
    <property type="match status" value="1"/>
</dbReference>
<keyword evidence="8 15" id="KW-0378">Hydrolase</keyword>
<evidence type="ECO:0000256" key="2">
    <source>
        <dbReference type="ARBA" id="ARBA00005135"/>
    </source>
</evidence>
<evidence type="ECO:0000256" key="9">
    <source>
        <dbReference type="ARBA" id="ARBA00022842"/>
    </source>
</evidence>
<dbReference type="NCBIfam" id="TIGR00338">
    <property type="entry name" value="serB"/>
    <property type="match status" value="1"/>
</dbReference>
<dbReference type="SFLD" id="SFLDG01137">
    <property type="entry name" value="C1.6.1:_Phosphoserine_Phosphat"/>
    <property type="match status" value="1"/>
</dbReference>